<sequence length="101" mass="11529">VYWEVLQELLGHGQSILSTGKFSRNPRVTDNQSRLLGGSPATPGPRMVNFVYWEVLPELLGHGQSITSTGRFSRNSWTTDGQFCLLNMYMEYSIYNRKNIN</sequence>
<dbReference type="EMBL" id="CP144692">
    <property type="protein sequence ID" value="WVY99025.1"/>
    <property type="molecule type" value="Genomic_DNA"/>
</dbReference>
<evidence type="ECO:0000313" key="2">
    <source>
        <dbReference type="Proteomes" id="UP001374535"/>
    </source>
</evidence>
<accession>A0AAQ3RP84</accession>
<protein>
    <submittedName>
        <fullName evidence="1">Uncharacterized protein</fullName>
    </submittedName>
</protein>
<dbReference type="Proteomes" id="UP001374535">
    <property type="component" value="Chromosome 9"/>
</dbReference>
<feature type="non-terminal residue" evidence="1">
    <location>
        <position position="1"/>
    </location>
</feature>
<reference evidence="1 2" key="1">
    <citation type="journal article" date="2023" name="Life. Sci Alliance">
        <title>Evolutionary insights into 3D genome organization and epigenetic landscape of Vigna mungo.</title>
        <authorList>
            <person name="Junaid A."/>
            <person name="Singh B."/>
            <person name="Bhatia S."/>
        </authorList>
    </citation>
    <scope>NUCLEOTIDE SEQUENCE [LARGE SCALE GENOMIC DNA]</scope>
    <source>
        <strain evidence="1">Urdbean</strain>
    </source>
</reference>
<organism evidence="1 2">
    <name type="scientific">Vigna mungo</name>
    <name type="common">Black gram</name>
    <name type="synonym">Phaseolus mungo</name>
    <dbReference type="NCBI Taxonomy" id="3915"/>
    <lineage>
        <taxon>Eukaryota</taxon>
        <taxon>Viridiplantae</taxon>
        <taxon>Streptophyta</taxon>
        <taxon>Embryophyta</taxon>
        <taxon>Tracheophyta</taxon>
        <taxon>Spermatophyta</taxon>
        <taxon>Magnoliopsida</taxon>
        <taxon>eudicotyledons</taxon>
        <taxon>Gunneridae</taxon>
        <taxon>Pentapetalae</taxon>
        <taxon>rosids</taxon>
        <taxon>fabids</taxon>
        <taxon>Fabales</taxon>
        <taxon>Fabaceae</taxon>
        <taxon>Papilionoideae</taxon>
        <taxon>50 kb inversion clade</taxon>
        <taxon>NPAAA clade</taxon>
        <taxon>indigoferoid/millettioid clade</taxon>
        <taxon>Phaseoleae</taxon>
        <taxon>Vigna</taxon>
    </lineage>
</organism>
<gene>
    <name evidence="1" type="ORF">V8G54_031176</name>
</gene>
<dbReference type="AlphaFoldDB" id="A0AAQ3RP84"/>
<keyword evidence="2" id="KW-1185">Reference proteome</keyword>
<evidence type="ECO:0000313" key="1">
    <source>
        <dbReference type="EMBL" id="WVY99025.1"/>
    </source>
</evidence>
<name>A0AAQ3RP84_VIGMU</name>
<proteinExistence type="predicted"/>